<dbReference type="AlphaFoldDB" id="A0A1H1Z5P7"/>
<keyword evidence="1" id="KW-0472">Membrane</keyword>
<feature type="transmembrane region" description="Helical" evidence="1">
    <location>
        <begin position="55"/>
        <end position="74"/>
    </location>
</feature>
<gene>
    <name evidence="2" type="ORF">SAMN04489834_3324</name>
</gene>
<evidence type="ECO:0000313" key="3">
    <source>
        <dbReference type="Proteomes" id="UP000181956"/>
    </source>
</evidence>
<protein>
    <recommendedName>
        <fullName evidence="4">PH domain-containing protein</fullName>
    </recommendedName>
</protein>
<evidence type="ECO:0000313" key="2">
    <source>
        <dbReference type="EMBL" id="SDT28909.1"/>
    </source>
</evidence>
<reference evidence="3" key="1">
    <citation type="submission" date="2016-10" db="EMBL/GenBank/DDBJ databases">
        <authorList>
            <person name="Varghese N."/>
            <person name="Submissions S."/>
        </authorList>
    </citation>
    <scope>NUCLEOTIDE SEQUENCE [LARGE SCALE GENOMIC DNA]</scope>
    <source>
        <strain evidence="3">DSM 21772</strain>
    </source>
</reference>
<keyword evidence="3" id="KW-1185">Reference proteome</keyword>
<dbReference type="EMBL" id="LT629742">
    <property type="protein sequence ID" value="SDT28909.1"/>
    <property type="molecule type" value="Genomic_DNA"/>
</dbReference>
<proteinExistence type="predicted"/>
<accession>A0A1H1Z5P7</accession>
<name>A0A1H1Z5P7_9MICO</name>
<feature type="transmembrane region" description="Helical" evidence="1">
    <location>
        <begin position="31"/>
        <end position="49"/>
    </location>
</feature>
<keyword evidence="1" id="KW-0812">Transmembrane</keyword>
<evidence type="ECO:0000256" key="1">
    <source>
        <dbReference type="SAM" id="Phobius"/>
    </source>
</evidence>
<sequence length="191" mass="21578">MHRGNADDNASAVGANAVIVRPREQVFTQSGLAVTALLLPVFAVLYWLTIPTGTWHIVALAKLIAVVVIARFVVIYHRANIAISPTGVRESGYTGLRREIRMEEIESVLLISLYRGATVDTEEQLFVIGKDGSTLLRMRARYWAHEDILRVVDAIEAPATIISTPQTLDEFRREHSRLLFWFERRPQRSRA</sequence>
<evidence type="ECO:0008006" key="4">
    <source>
        <dbReference type="Google" id="ProtNLM"/>
    </source>
</evidence>
<dbReference type="Proteomes" id="UP000181956">
    <property type="component" value="Chromosome I"/>
</dbReference>
<keyword evidence="1" id="KW-1133">Transmembrane helix</keyword>
<organism evidence="2 3">
    <name type="scientific">Microterricola viridarii</name>
    <dbReference type="NCBI Taxonomy" id="412690"/>
    <lineage>
        <taxon>Bacteria</taxon>
        <taxon>Bacillati</taxon>
        <taxon>Actinomycetota</taxon>
        <taxon>Actinomycetes</taxon>
        <taxon>Micrococcales</taxon>
        <taxon>Microbacteriaceae</taxon>
        <taxon>Microterricola</taxon>
    </lineage>
</organism>